<dbReference type="EMBL" id="QTUA01000001">
    <property type="protein sequence ID" value="REF29221.1"/>
    <property type="molecule type" value="Genomic_DNA"/>
</dbReference>
<evidence type="ECO:0000313" key="2">
    <source>
        <dbReference type="EMBL" id="REF29221.1"/>
    </source>
</evidence>
<evidence type="ECO:0000313" key="3">
    <source>
        <dbReference type="Proteomes" id="UP000256253"/>
    </source>
</evidence>
<organism evidence="2 3">
    <name type="scientific">Calidifontibacter indicus</name>
    <dbReference type="NCBI Taxonomy" id="419650"/>
    <lineage>
        <taxon>Bacteria</taxon>
        <taxon>Bacillati</taxon>
        <taxon>Actinomycetota</taxon>
        <taxon>Actinomycetes</taxon>
        <taxon>Micrococcales</taxon>
        <taxon>Dermacoccaceae</taxon>
        <taxon>Calidifontibacter</taxon>
    </lineage>
</organism>
<comment type="caution">
    <text evidence="2">The sequence shown here is derived from an EMBL/GenBank/DDBJ whole genome shotgun (WGS) entry which is preliminary data.</text>
</comment>
<gene>
    <name evidence="2" type="ORF">DFJ65_0155</name>
</gene>
<keyword evidence="3" id="KW-1185">Reference proteome</keyword>
<sequence length="112" mass="12115">MSFGSTPLIFGRGPAPTSSVEADHSRPVPTLLTGSEEDRRREHEGEIRRQHRLARRVATEAGRTIGAWRSAAQEPGLLEEASDLVVVEPVDELGAHPRGARDLDRVAVAESG</sequence>
<feature type="compositionally biased region" description="Basic and acidic residues" evidence="1">
    <location>
        <begin position="36"/>
        <end position="48"/>
    </location>
</feature>
<feature type="region of interest" description="Disordered" evidence="1">
    <location>
        <begin position="1"/>
        <end position="49"/>
    </location>
</feature>
<name>A0A3D9UWQ6_9MICO</name>
<protein>
    <submittedName>
        <fullName evidence="2">Uncharacterized protein</fullName>
    </submittedName>
</protein>
<dbReference type="Proteomes" id="UP000256253">
    <property type="component" value="Unassembled WGS sequence"/>
</dbReference>
<evidence type="ECO:0000256" key="1">
    <source>
        <dbReference type="SAM" id="MobiDB-lite"/>
    </source>
</evidence>
<reference evidence="2 3" key="1">
    <citation type="submission" date="2018-08" db="EMBL/GenBank/DDBJ databases">
        <title>Sequencing the genomes of 1000 actinobacteria strains.</title>
        <authorList>
            <person name="Klenk H.-P."/>
        </authorList>
    </citation>
    <scope>NUCLEOTIDE SEQUENCE [LARGE SCALE GENOMIC DNA]</scope>
    <source>
        <strain evidence="2 3">DSM 22967</strain>
    </source>
</reference>
<accession>A0A3D9UWQ6</accession>
<proteinExistence type="predicted"/>
<dbReference type="AlphaFoldDB" id="A0A3D9UWQ6"/>